<name>A0A7K1XTG9_9SPHI</name>
<gene>
    <name evidence="1" type="ORF">GS398_02060</name>
</gene>
<evidence type="ECO:0000313" key="2">
    <source>
        <dbReference type="Proteomes" id="UP000451233"/>
    </source>
</evidence>
<accession>A0A7K1XTG9</accession>
<protein>
    <submittedName>
        <fullName evidence="1">DUF1573 domain-containing protein</fullName>
    </submittedName>
</protein>
<dbReference type="Proteomes" id="UP000451233">
    <property type="component" value="Unassembled WGS sequence"/>
</dbReference>
<dbReference type="Gene3D" id="2.60.40.10">
    <property type="entry name" value="Immunoglobulins"/>
    <property type="match status" value="1"/>
</dbReference>
<dbReference type="InterPro" id="IPR011467">
    <property type="entry name" value="DUF1573"/>
</dbReference>
<comment type="caution">
    <text evidence="1">The sequence shown here is derived from an EMBL/GenBank/DDBJ whole genome shotgun (WGS) entry which is preliminary data.</text>
</comment>
<organism evidence="1 2">
    <name type="scientific">Hufsiella ginkgonis</name>
    <dbReference type="NCBI Taxonomy" id="2695274"/>
    <lineage>
        <taxon>Bacteria</taxon>
        <taxon>Pseudomonadati</taxon>
        <taxon>Bacteroidota</taxon>
        <taxon>Sphingobacteriia</taxon>
        <taxon>Sphingobacteriales</taxon>
        <taxon>Sphingobacteriaceae</taxon>
        <taxon>Hufsiella</taxon>
    </lineage>
</organism>
<dbReference type="AlphaFoldDB" id="A0A7K1XTG9"/>
<reference evidence="1 2" key="1">
    <citation type="submission" date="2019-11" db="EMBL/GenBank/DDBJ databases">
        <title>Pedobacter sp. HMF7056 Genome sequencing and assembly.</title>
        <authorList>
            <person name="Kang H."/>
            <person name="Kim H."/>
            <person name="Joh K."/>
        </authorList>
    </citation>
    <scope>NUCLEOTIDE SEQUENCE [LARGE SCALE GENOMIC DNA]</scope>
    <source>
        <strain evidence="1 2">HMF7056</strain>
    </source>
</reference>
<sequence>MKITLFLLFLASMVYHTGKPFNIKDENIAIVLKHGAKKKVVVPVKNAGEMPLIIYDVISMCGCTVARAPKLPIKKNETQPIVLEVNSSNRAVGKGQVFITVIANTPNKYSKIVLNLEVVK</sequence>
<dbReference type="RefSeq" id="WP_160905075.1">
    <property type="nucleotide sequence ID" value="NZ_WVHS01000001.1"/>
</dbReference>
<dbReference type="Pfam" id="PF07610">
    <property type="entry name" value="DUF1573"/>
    <property type="match status" value="1"/>
</dbReference>
<evidence type="ECO:0000313" key="1">
    <source>
        <dbReference type="EMBL" id="MXV14069.1"/>
    </source>
</evidence>
<proteinExistence type="predicted"/>
<dbReference type="EMBL" id="WVHS01000001">
    <property type="protein sequence ID" value="MXV14069.1"/>
    <property type="molecule type" value="Genomic_DNA"/>
</dbReference>
<dbReference type="InterPro" id="IPR013783">
    <property type="entry name" value="Ig-like_fold"/>
</dbReference>
<keyword evidence="2" id="KW-1185">Reference proteome</keyword>